<dbReference type="EMBL" id="CM042040">
    <property type="protein sequence ID" value="KAI3717981.1"/>
    <property type="molecule type" value="Genomic_DNA"/>
</dbReference>
<keyword evidence="2" id="KW-1185">Reference proteome</keyword>
<sequence>MFTGILKHHKCIFRVCDIISMLLPFLSYHVRLLLSVVSSYALFLEITSFGRESSGLLSYFLYIVWHKYLMHVG</sequence>
<protein>
    <submittedName>
        <fullName evidence="1">Uncharacterized protein</fullName>
    </submittedName>
</protein>
<organism evidence="1 2">
    <name type="scientific">Smallanthus sonchifolius</name>
    <dbReference type="NCBI Taxonomy" id="185202"/>
    <lineage>
        <taxon>Eukaryota</taxon>
        <taxon>Viridiplantae</taxon>
        <taxon>Streptophyta</taxon>
        <taxon>Embryophyta</taxon>
        <taxon>Tracheophyta</taxon>
        <taxon>Spermatophyta</taxon>
        <taxon>Magnoliopsida</taxon>
        <taxon>eudicotyledons</taxon>
        <taxon>Gunneridae</taxon>
        <taxon>Pentapetalae</taxon>
        <taxon>asterids</taxon>
        <taxon>campanulids</taxon>
        <taxon>Asterales</taxon>
        <taxon>Asteraceae</taxon>
        <taxon>Asteroideae</taxon>
        <taxon>Heliantheae alliance</taxon>
        <taxon>Millerieae</taxon>
        <taxon>Smallanthus</taxon>
    </lineage>
</organism>
<reference evidence="2" key="1">
    <citation type="journal article" date="2022" name="Mol. Ecol. Resour.">
        <title>The genomes of chicory, endive, great burdock and yacon provide insights into Asteraceae palaeo-polyploidization history and plant inulin production.</title>
        <authorList>
            <person name="Fan W."/>
            <person name="Wang S."/>
            <person name="Wang H."/>
            <person name="Wang A."/>
            <person name="Jiang F."/>
            <person name="Liu H."/>
            <person name="Zhao H."/>
            <person name="Xu D."/>
            <person name="Zhang Y."/>
        </authorList>
    </citation>
    <scope>NUCLEOTIDE SEQUENCE [LARGE SCALE GENOMIC DNA]</scope>
    <source>
        <strain evidence="2">cv. Yunnan</strain>
    </source>
</reference>
<dbReference type="Proteomes" id="UP001056120">
    <property type="component" value="Linkage Group LG23"/>
</dbReference>
<name>A0ACB9B6X3_9ASTR</name>
<proteinExistence type="predicted"/>
<gene>
    <name evidence="1" type="ORF">L1987_69947</name>
</gene>
<accession>A0ACB9B6X3</accession>
<reference evidence="1 2" key="2">
    <citation type="journal article" date="2022" name="Mol. Ecol. Resour.">
        <title>The genomes of chicory, endive, great burdock and yacon provide insights into Asteraceae paleo-polyploidization history and plant inulin production.</title>
        <authorList>
            <person name="Fan W."/>
            <person name="Wang S."/>
            <person name="Wang H."/>
            <person name="Wang A."/>
            <person name="Jiang F."/>
            <person name="Liu H."/>
            <person name="Zhao H."/>
            <person name="Xu D."/>
            <person name="Zhang Y."/>
        </authorList>
    </citation>
    <scope>NUCLEOTIDE SEQUENCE [LARGE SCALE GENOMIC DNA]</scope>
    <source>
        <strain evidence="2">cv. Yunnan</strain>
        <tissue evidence="1">Leaves</tissue>
    </source>
</reference>
<evidence type="ECO:0000313" key="2">
    <source>
        <dbReference type="Proteomes" id="UP001056120"/>
    </source>
</evidence>
<evidence type="ECO:0000313" key="1">
    <source>
        <dbReference type="EMBL" id="KAI3717981.1"/>
    </source>
</evidence>
<comment type="caution">
    <text evidence="1">The sequence shown here is derived from an EMBL/GenBank/DDBJ whole genome shotgun (WGS) entry which is preliminary data.</text>
</comment>